<evidence type="ECO:0000256" key="1">
    <source>
        <dbReference type="ARBA" id="ARBA00004123"/>
    </source>
</evidence>
<dbReference type="Pfam" id="PF10497">
    <property type="entry name" value="zf-4CXXC_R1"/>
    <property type="match status" value="1"/>
</dbReference>
<proteinExistence type="predicted"/>
<feature type="compositionally biased region" description="Low complexity" evidence="10">
    <location>
        <begin position="133"/>
        <end position="144"/>
    </location>
</feature>
<feature type="region of interest" description="Disordered" evidence="10">
    <location>
        <begin position="893"/>
        <end position="932"/>
    </location>
</feature>
<reference evidence="12 13" key="1">
    <citation type="submission" date="2015-08" db="EMBL/GenBank/DDBJ databases">
        <title>Next Generation Sequencing and Analysis of the Genome of Puccinia sorghi L Schw, the Causal Agent of Maize Common Rust.</title>
        <authorList>
            <person name="Rochi L."/>
            <person name="Burguener G."/>
            <person name="Darino M."/>
            <person name="Turjanski A."/>
            <person name="Kreff E."/>
            <person name="Dieguez M.J."/>
            <person name="Sacco F."/>
        </authorList>
    </citation>
    <scope>NUCLEOTIDE SEQUENCE [LARGE SCALE GENOMIC DNA]</scope>
    <source>
        <strain evidence="12 13">RO10H11247</strain>
    </source>
</reference>
<feature type="region of interest" description="Disordered" evidence="10">
    <location>
        <begin position="79"/>
        <end position="104"/>
    </location>
</feature>
<feature type="compositionally biased region" description="Polar residues" evidence="10">
    <location>
        <begin position="170"/>
        <end position="182"/>
    </location>
</feature>
<feature type="compositionally biased region" description="Basic residues" evidence="10">
    <location>
        <begin position="149"/>
        <end position="158"/>
    </location>
</feature>
<dbReference type="GO" id="GO:0006355">
    <property type="term" value="P:regulation of DNA-templated transcription"/>
    <property type="evidence" value="ECO:0007669"/>
    <property type="project" value="InterPro"/>
</dbReference>
<feature type="region of interest" description="Disordered" evidence="10">
    <location>
        <begin position="400"/>
        <end position="529"/>
    </location>
</feature>
<feature type="compositionally biased region" description="Polar residues" evidence="10">
    <location>
        <begin position="691"/>
        <end position="703"/>
    </location>
</feature>
<dbReference type="OrthoDB" id="298344at2759"/>
<feature type="region of interest" description="Disordered" evidence="10">
    <location>
        <begin position="268"/>
        <end position="297"/>
    </location>
</feature>
<evidence type="ECO:0000256" key="6">
    <source>
        <dbReference type="ARBA" id="ARBA00022843"/>
    </source>
</evidence>
<feature type="compositionally biased region" description="Low complexity" evidence="10">
    <location>
        <begin position="976"/>
        <end position="1003"/>
    </location>
</feature>
<evidence type="ECO:0000259" key="11">
    <source>
        <dbReference type="Pfam" id="PF10497"/>
    </source>
</evidence>
<gene>
    <name evidence="12" type="ORF">VP01_830g4</name>
</gene>
<dbReference type="GO" id="GO:0005634">
    <property type="term" value="C:nucleus"/>
    <property type="evidence" value="ECO:0007669"/>
    <property type="project" value="UniProtKB-SubCell"/>
</dbReference>
<feature type="compositionally biased region" description="Polar residues" evidence="10">
    <location>
        <begin position="434"/>
        <end position="448"/>
    </location>
</feature>
<accession>A0A0L6UAI4</accession>
<evidence type="ECO:0000256" key="4">
    <source>
        <dbReference type="ARBA" id="ARBA00022499"/>
    </source>
</evidence>
<comment type="subcellular location">
    <subcellularLocation>
        <location evidence="2">Cytoplasm</location>
    </subcellularLocation>
    <subcellularLocation>
        <location evidence="1">Nucleus</location>
    </subcellularLocation>
</comment>
<protein>
    <recommendedName>
        <fullName evidence="11">Zinc-finger domain-containing protein</fullName>
    </recommendedName>
</protein>
<comment type="caution">
    <text evidence="12">The sequence shown here is derived from an EMBL/GenBank/DDBJ whole genome shotgun (WGS) entry which is preliminary data.</text>
</comment>
<dbReference type="Proteomes" id="UP000037035">
    <property type="component" value="Unassembled WGS sequence"/>
</dbReference>
<dbReference type="GO" id="GO:0005737">
    <property type="term" value="C:cytoplasm"/>
    <property type="evidence" value="ECO:0007669"/>
    <property type="project" value="UniProtKB-SubCell"/>
</dbReference>
<feature type="compositionally biased region" description="Polar residues" evidence="10">
    <location>
        <begin position="79"/>
        <end position="102"/>
    </location>
</feature>
<keyword evidence="6" id="KW-0832">Ubl conjugation</keyword>
<keyword evidence="4" id="KW-1017">Isopeptide bond</keyword>
<dbReference type="VEuPathDB" id="FungiDB:VP01_830g4"/>
<evidence type="ECO:0000256" key="5">
    <source>
        <dbReference type="ARBA" id="ARBA00022553"/>
    </source>
</evidence>
<evidence type="ECO:0000313" key="12">
    <source>
        <dbReference type="EMBL" id="KNZ45272.1"/>
    </source>
</evidence>
<evidence type="ECO:0000256" key="7">
    <source>
        <dbReference type="ARBA" id="ARBA00023015"/>
    </source>
</evidence>
<keyword evidence="5" id="KW-0597">Phosphoprotein</keyword>
<evidence type="ECO:0000256" key="8">
    <source>
        <dbReference type="ARBA" id="ARBA00023163"/>
    </source>
</evidence>
<organism evidence="12 13">
    <name type="scientific">Puccinia sorghi</name>
    <dbReference type="NCBI Taxonomy" id="27349"/>
    <lineage>
        <taxon>Eukaryota</taxon>
        <taxon>Fungi</taxon>
        <taxon>Dikarya</taxon>
        <taxon>Basidiomycota</taxon>
        <taxon>Pucciniomycotina</taxon>
        <taxon>Pucciniomycetes</taxon>
        <taxon>Pucciniales</taxon>
        <taxon>Pucciniaceae</taxon>
        <taxon>Puccinia</taxon>
    </lineage>
</organism>
<feature type="region of interest" description="Disordered" evidence="10">
    <location>
        <begin position="124"/>
        <end position="241"/>
    </location>
</feature>
<evidence type="ECO:0000313" key="13">
    <source>
        <dbReference type="Proteomes" id="UP000037035"/>
    </source>
</evidence>
<feature type="domain" description="Zinc-finger" evidence="11">
    <location>
        <begin position="245"/>
        <end position="376"/>
    </location>
</feature>
<evidence type="ECO:0000256" key="2">
    <source>
        <dbReference type="ARBA" id="ARBA00004496"/>
    </source>
</evidence>
<keyword evidence="9" id="KW-0539">Nucleus</keyword>
<feature type="compositionally biased region" description="Low complexity" evidence="10">
    <location>
        <begin position="209"/>
        <end position="219"/>
    </location>
</feature>
<feature type="compositionally biased region" description="Low complexity" evidence="10">
    <location>
        <begin position="486"/>
        <end position="502"/>
    </location>
</feature>
<evidence type="ECO:0000256" key="9">
    <source>
        <dbReference type="ARBA" id="ARBA00023242"/>
    </source>
</evidence>
<feature type="region of interest" description="Disordered" evidence="10">
    <location>
        <begin position="976"/>
        <end position="1008"/>
    </location>
</feature>
<sequence length="1070" mass="117578">MNCPSSIQVSREVDNLFYKLMGRGSDGKCSNIFSKSVLSPARRRQHPLDPPGWNRGLVRQAWQPFLGVAHLNIMPNSRVQSAAESQANPSSNPQTPTASHQPTLAAARLESSIIKKFHSFGTPTNAAIASTPSRNSISRAAASSEPKNLHRHDNRHVSHNVILARPEAATSDQNKPSGSNQSKKQHTTGAGLGPPSSNTGSVPTKRNLSTSDVPPSTSTSRKKNKPDVEAKSKNPANGSLSADTLRCHQCRAEVPLENAIMCSNDDISRSSTRRRRSEPIQNSATDTAGAFSSAKVPSSGLGPCRISFCGRCLSGRYGEDLKKVRPAVKAPYKWNCPVCQDYCNCSICRKKKGLPPTGKLAKAAIEAGYTSARDLLTANPTAQVPTNSLYDGPEILNQEATRRGKEKGQPSIAPTQPKAKPDAPKKKLLKLKNSESSAPNSKKLTNMLTTKKSHKKKMTSHDPKHIEAAQKLKKKEQIEKSKVKKSSASSSQQPVSTSQPVAAPLVNENKTDEKPAEEVNKAPVRRSPHVVQAPTSYSCLPTGILGSEQILKRLHVREFICRFKDLIPGLGGTQASHSKTETHRAEKIIDSMDDLVNFWIDDEGGMRAIMNGLARLIESDVTLVEQSTERGSPILKSPESLAILAQLKRESKNSLTPVPYQQSSVPCWLTATSLLKEEGLEPLLERDTDTPYISSSDGSASNEHPNDERLQRVKFPPVKKLAIISGLINIALRGHTFCDDLIQGLERERLAKAEILKERVRLNKKWSETKAAKLSLMPPKKSLLVTSDDGQLQKPSKYLLDQETARVQALIEWEADMSQAELAHKQEIRMSFIEQYKAESSNRLRFQSIGQDPRNNSYYILSSTPGRLYPNDPIELAYAWSYSLILHGSEPTNANIKGKKKGHQQKKTQGGGPSPTPNKSSMGAKNEEDKEDAQIDMLEGGQRAPNDQWIRISDPKEIRQLASWIEYEAKLVDFKNSTSCPPSSSSGISNKKTSNSNSKQTTPQAQNTCTVTVNDGANSNNSTPTDTCLKSVLNLVDHINRFSEFIDLKINERLELSQYDRRGLKSRNQS</sequence>
<keyword evidence="3" id="KW-0963">Cytoplasm</keyword>
<evidence type="ECO:0000256" key="3">
    <source>
        <dbReference type="ARBA" id="ARBA00022490"/>
    </source>
</evidence>
<dbReference type="STRING" id="27349.A0A0L6UAI4"/>
<dbReference type="PANTHER" id="PTHR31169:SF8">
    <property type="entry name" value="ZINC-FINGER DOMAIN OF MONOAMINE-OXIDASE A REPRESSOR R1 PROTEIN"/>
    <property type="match status" value="1"/>
</dbReference>
<dbReference type="AlphaFoldDB" id="A0A0L6UAI4"/>
<dbReference type="InterPro" id="IPR018866">
    <property type="entry name" value="Znf-4CXXC_R1"/>
</dbReference>
<dbReference type="EMBL" id="LAVV01013838">
    <property type="protein sequence ID" value="KNZ45272.1"/>
    <property type="molecule type" value="Genomic_DNA"/>
</dbReference>
<feature type="compositionally biased region" description="Polar residues" evidence="10">
    <location>
        <begin position="195"/>
        <end position="208"/>
    </location>
</feature>
<keyword evidence="8" id="KW-0804">Transcription</keyword>
<keyword evidence="13" id="KW-1185">Reference proteome</keyword>
<dbReference type="InterPro" id="IPR040221">
    <property type="entry name" value="CDCA7/CDA7L"/>
</dbReference>
<keyword evidence="7" id="KW-0805">Transcription regulation</keyword>
<dbReference type="PANTHER" id="PTHR31169">
    <property type="entry name" value="OS05G0300700 PROTEIN"/>
    <property type="match status" value="1"/>
</dbReference>
<feature type="region of interest" description="Disordered" evidence="10">
    <location>
        <begin position="687"/>
        <end position="710"/>
    </location>
</feature>
<name>A0A0L6UAI4_9BASI</name>
<evidence type="ECO:0000256" key="10">
    <source>
        <dbReference type="SAM" id="MobiDB-lite"/>
    </source>
</evidence>
<feature type="compositionally biased region" description="Basic and acidic residues" evidence="10">
    <location>
        <begin position="459"/>
        <end position="481"/>
    </location>
</feature>
<feature type="compositionally biased region" description="Basic and acidic residues" evidence="10">
    <location>
        <begin position="509"/>
        <end position="520"/>
    </location>
</feature>
<feature type="compositionally biased region" description="Basic residues" evidence="10">
    <location>
        <begin position="897"/>
        <end position="906"/>
    </location>
</feature>